<dbReference type="EMBL" id="CM002924">
    <property type="protein sequence ID" value="KGN59219.1"/>
    <property type="molecule type" value="Genomic_DNA"/>
</dbReference>
<evidence type="ECO:0000313" key="1">
    <source>
        <dbReference type="EMBL" id="KGN59219.1"/>
    </source>
</evidence>
<keyword evidence="2" id="KW-1185">Reference proteome</keyword>
<dbReference type="AlphaFoldDB" id="A0A0A0LE70"/>
<evidence type="ECO:0000313" key="2">
    <source>
        <dbReference type="Proteomes" id="UP000029981"/>
    </source>
</evidence>
<protein>
    <submittedName>
        <fullName evidence="1">Uncharacterized protein</fullName>
    </submittedName>
</protein>
<dbReference type="Proteomes" id="UP000029981">
    <property type="component" value="Chromosome 3"/>
</dbReference>
<gene>
    <name evidence="1" type="ORF">Csa_3G782665</name>
</gene>
<reference evidence="1 2" key="4">
    <citation type="journal article" date="2011" name="BMC Genomics">
        <title>RNA-Seq improves annotation of protein-coding genes in the cucumber genome.</title>
        <authorList>
            <person name="Li Z."/>
            <person name="Zhang Z."/>
            <person name="Yan P."/>
            <person name="Huang S."/>
            <person name="Fei Z."/>
            <person name="Lin K."/>
        </authorList>
    </citation>
    <scope>NUCLEOTIDE SEQUENCE [LARGE SCALE GENOMIC DNA]</scope>
    <source>
        <strain evidence="2">cv. 9930</strain>
    </source>
</reference>
<name>A0A0A0LE70_CUCSA</name>
<organism evidence="1 2">
    <name type="scientific">Cucumis sativus</name>
    <name type="common">Cucumber</name>
    <dbReference type="NCBI Taxonomy" id="3659"/>
    <lineage>
        <taxon>Eukaryota</taxon>
        <taxon>Viridiplantae</taxon>
        <taxon>Streptophyta</taxon>
        <taxon>Embryophyta</taxon>
        <taxon>Tracheophyta</taxon>
        <taxon>Spermatophyta</taxon>
        <taxon>Magnoliopsida</taxon>
        <taxon>eudicotyledons</taxon>
        <taxon>Gunneridae</taxon>
        <taxon>Pentapetalae</taxon>
        <taxon>rosids</taxon>
        <taxon>fabids</taxon>
        <taxon>Cucurbitales</taxon>
        <taxon>Cucurbitaceae</taxon>
        <taxon>Benincaseae</taxon>
        <taxon>Cucumis</taxon>
    </lineage>
</organism>
<accession>A0A0A0LE70</accession>
<reference evidence="1 2" key="2">
    <citation type="journal article" date="2009" name="PLoS ONE">
        <title>An integrated genetic and cytogenetic map of the cucumber genome.</title>
        <authorList>
            <person name="Ren Y."/>
            <person name="Zhang Z."/>
            <person name="Liu J."/>
            <person name="Staub J.E."/>
            <person name="Han Y."/>
            <person name="Cheng Z."/>
            <person name="Li X."/>
            <person name="Lu J."/>
            <person name="Miao H."/>
            <person name="Kang H."/>
            <person name="Xie B."/>
            <person name="Gu X."/>
            <person name="Wang X."/>
            <person name="Du Y."/>
            <person name="Jin W."/>
            <person name="Huang S."/>
        </authorList>
    </citation>
    <scope>NUCLEOTIDE SEQUENCE [LARGE SCALE GENOMIC DNA]</scope>
    <source>
        <strain evidence="2">cv. 9930</strain>
    </source>
</reference>
<dbReference type="Gramene" id="KGN59219">
    <property type="protein sequence ID" value="KGN59219"/>
    <property type="gene ID" value="Csa_3G782665"/>
</dbReference>
<reference evidence="1 2" key="3">
    <citation type="journal article" date="2010" name="BMC Genomics">
        <title>Transcriptome sequencing and comparative analysis of cucumber flowers with different sex types.</title>
        <authorList>
            <person name="Guo S."/>
            <person name="Zheng Y."/>
            <person name="Joung J.G."/>
            <person name="Liu S."/>
            <person name="Zhang Z."/>
            <person name="Crasta O.R."/>
            <person name="Sobral B.W."/>
            <person name="Xu Y."/>
            <person name="Huang S."/>
            <person name="Fei Z."/>
        </authorList>
    </citation>
    <scope>NUCLEOTIDE SEQUENCE [LARGE SCALE GENOMIC DNA]</scope>
    <source>
        <strain evidence="2">cv. 9930</strain>
    </source>
</reference>
<sequence>MAEANLPAGSTSQLVLIASTPVKFTGGSGNGKLEGTAALELRRKQFWGGVGMDY</sequence>
<reference evidence="1 2" key="1">
    <citation type="journal article" date="2009" name="Nat. Genet.">
        <title>The genome of the cucumber, Cucumis sativus L.</title>
        <authorList>
            <person name="Huang S."/>
            <person name="Li R."/>
            <person name="Zhang Z."/>
            <person name="Li L."/>
            <person name="Gu X."/>
            <person name="Fan W."/>
            <person name="Lucas W.J."/>
            <person name="Wang X."/>
            <person name="Xie B."/>
            <person name="Ni P."/>
            <person name="Ren Y."/>
            <person name="Zhu H."/>
            <person name="Li J."/>
            <person name="Lin K."/>
            <person name="Jin W."/>
            <person name="Fei Z."/>
            <person name="Li G."/>
            <person name="Staub J."/>
            <person name="Kilian A."/>
            <person name="van der Vossen E.A."/>
            <person name="Wu Y."/>
            <person name="Guo J."/>
            <person name="He J."/>
            <person name="Jia Z."/>
            <person name="Ren Y."/>
            <person name="Tian G."/>
            <person name="Lu Y."/>
            <person name="Ruan J."/>
            <person name="Qian W."/>
            <person name="Wang M."/>
            <person name="Huang Q."/>
            <person name="Li B."/>
            <person name="Xuan Z."/>
            <person name="Cao J."/>
            <person name="Asan"/>
            <person name="Wu Z."/>
            <person name="Zhang J."/>
            <person name="Cai Q."/>
            <person name="Bai Y."/>
            <person name="Zhao B."/>
            <person name="Han Y."/>
            <person name="Li Y."/>
            <person name="Li X."/>
            <person name="Wang S."/>
            <person name="Shi Q."/>
            <person name="Liu S."/>
            <person name="Cho W.K."/>
            <person name="Kim J.Y."/>
            <person name="Xu Y."/>
            <person name="Heller-Uszynska K."/>
            <person name="Miao H."/>
            <person name="Cheng Z."/>
            <person name="Zhang S."/>
            <person name="Wu J."/>
            <person name="Yang Y."/>
            <person name="Kang H."/>
            <person name="Li M."/>
            <person name="Liang H."/>
            <person name="Ren X."/>
            <person name="Shi Z."/>
            <person name="Wen M."/>
            <person name="Jian M."/>
            <person name="Yang H."/>
            <person name="Zhang G."/>
            <person name="Yang Z."/>
            <person name="Chen R."/>
            <person name="Liu S."/>
            <person name="Li J."/>
            <person name="Ma L."/>
            <person name="Liu H."/>
            <person name="Zhou Y."/>
            <person name="Zhao J."/>
            <person name="Fang X."/>
            <person name="Li G."/>
            <person name="Fang L."/>
            <person name="Li Y."/>
            <person name="Liu D."/>
            <person name="Zheng H."/>
            <person name="Zhang Y."/>
            <person name="Qin N."/>
            <person name="Li Z."/>
            <person name="Yang G."/>
            <person name="Yang S."/>
            <person name="Bolund L."/>
            <person name="Kristiansen K."/>
            <person name="Zheng H."/>
            <person name="Li S."/>
            <person name="Zhang X."/>
            <person name="Yang H."/>
            <person name="Wang J."/>
            <person name="Sun R."/>
            <person name="Zhang B."/>
            <person name="Jiang S."/>
            <person name="Wang J."/>
            <person name="Du Y."/>
            <person name="Li S."/>
        </authorList>
    </citation>
    <scope>NUCLEOTIDE SEQUENCE [LARGE SCALE GENOMIC DNA]</scope>
    <source>
        <strain evidence="2">cv. 9930</strain>
    </source>
</reference>
<proteinExistence type="predicted"/>